<dbReference type="GO" id="GO:0046872">
    <property type="term" value="F:metal ion binding"/>
    <property type="evidence" value="ECO:0007669"/>
    <property type="project" value="UniProtKB-KW"/>
</dbReference>
<evidence type="ECO:0000256" key="5">
    <source>
        <dbReference type="ARBA" id="ARBA00023157"/>
    </source>
</evidence>
<keyword evidence="1" id="KW-0540">Nuclease</keyword>
<dbReference type="CDD" id="cd11010">
    <property type="entry name" value="S1-P1_nuclease"/>
    <property type="match status" value="1"/>
</dbReference>
<evidence type="ECO:0000256" key="3">
    <source>
        <dbReference type="ARBA" id="ARBA00022759"/>
    </source>
</evidence>
<dbReference type="InterPro" id="IPR008947">
    <property type="entry name" value="PLipase_C/P1_nuclease_dom_sf"/>
</dbReference>
<evidence type="ECO:0000256" key="2">
    <source>
        <dbReference type="ARBA" id="ARBA00022723"/>
    </source>
</evidence>
<dbReference type="Proteomes" id="UP000191680">
    <property type="component" value="Unassembled WGS sequence"/>
</dbReference>
<dbReference type="PANTHER" id="PTHR33146">
    <property type="entry name" value="ENDONUCLEASE 4"/>
    <property type="match status" value="1"/>
</dbReference>
<proteinExistence type="predicted"/>
<accession>A0A1V6LNL7</accession>
<protein>
    <submittedName>
        <fullName evidence="7">S1/P1 Nuclease</fullName>
    </submittedName>
</protein>
<dbReference type="RefSeq" id="WP_080319837.1">
    <property type="nucleotide sequence ID" value="NZ_MTBC01000011.1"/>
</dbReference>
<dbReference type="SUPFAM" id="SSF48537">
    <property type="entry name" value="Phospholipase C/P1 nuclease"/>
    <property type="match status" value="1"/>
</dbReference>
<dbReference type="GO" id="GO:0006308">
    <property type="term" value="P:DNA catabolic process"/>
    <property type="evidence" value="ECO:0007669"/>
    <property type="project" value="InterPro"/>
</dbReference>
<evidence type="ECO:0000256" key="4">
    <source>
        <dbReference type="ARBA" id="ARBA00022801"/>
    </source>
</evidence>
<dbReference type="GO" id="GO:0003676">
    <property type="term" value="F:nucleic acid binding"/>
    <property type="evidence" value="ECO:0007669"/>
    <property type="project" value="InterPro"/>
</dbReference>
<keyword evidence="6" id="KW-0325">Glycoprotein</keyword>
<dbReference type="GO" id="GO:0016788">
    <property type="term" value="F:hydrolase activity, acting on ester bonds"/>
    <property type="evidence" value="ECO:0007669"/>
    <property type="project" value="InterPro"/>
</dbReference>
<dbReference type="Gene3D" id="1.10.575.10">
    <property type="entry name" value="P1 Nuclease"/>
    <property type="match status" value="1"/>
</dbReference>
<dbReference type="PANTHER" id="PTHR33146:SF26">
    <property type="entry name" value="ENDONUCLEASE 4"/>
    <property type="match status" value="1"/>
</dbReference>
<organism evidence="7 8">
    <name type="scientific">Croceivirga radicis</name>
    <dbReference type="NCBI Taxonomy" id="1929488"/>
    <lineage>
        <taxon>Bacteria</taxon>
        <taxon>Pseudomonadati</taxon>
        <taxon>Bacteroidota</taxon>
        <taxon>Flavobacteriia</taxon>
        <taxon>Flavobacteriales</taxon>
        <taxon>Flavobacteriaceae</taxon>
        <taxon>Croceivirga</taxon>
    </lineage>
</organism>
<dbReference type="EMBL" id="MTBC01000011">
    <property type="protein sequence ID" value="OQD41800.1"/>
    <property type="molecule type" value="Genomic_DNA"/>
</dbReference>
<keyword evidence="3" id="KW-0255">Endonuclease</keyword>
<keyword evidence="5" id="KW-1015">Disulfide bond</keyword>
<keyword evidence="2" id="KW-0479">Metal-binding</keyword>
<dbReference type="GO" id="GO:0004519">
    <property type="term" value="F:endonuclease activity"/>
    <property type="evidence" value="ECO:0007669"/>
    <property type="project" value="UniProtKB-KW"/>
</dbReference>
<keyword evidence="8" id="KW-1185">Reference proteome</keyword>
<evidence type="ECO:0000313" key="7">
    <source>
        <dbReference type="EMBL" id="OQD41800.1"/>
    </source>
</evidence>
<evidence type="ECO:0000256" key="1">
    <source>
        <dbReference type="ARBA" id="ARBA00022722"/>
    </source>
</evidence>
<dbReference type="OrthoDB" id="267579at2"/>
<dbReference type="AlphaFoldDB" id="A0A1V6LNL7"/>
<dbReference type="Pfam" id="PF02265">
    <property type="entry name" value="S1-P1_nuclease"/>
    <property type="match status" value="1"/>
</dbReference>
<gene>
    <name evidence="7" type="ORF">BUL40_14485</name>
</gene>
<evidence type="ECO:0000256" key="6">
    <source>
        <dbReference type="ARBA" id="ARBA00023180"/>
    </source>
</evidence>
<comment type="caution">
    <text evidence="7">The sequence shown here is derived from an EMBL/GenBank/DDBJ whole genome shotgun (WGS) entry which is preliminary data.</text>
</comment>
<name>A0A1V6LNL7_9FLAO</name>
<keyword evidence="4" id="KW-0378">Hydrolase</keyword>
<dbReference type="InterPro" id="IPR003154">
    <property type="entry name" value="S1/P1nuclease"/>
</dbReference>
<evidence type="ECO:0000313" key="8">
    <source>
        <dbReference type="Proteomes" id="UP000191680"/>
    </source>
</evidence>
<sequence length="258" mass="29450">MKHYIFFVVLLVHTVASANLVWGKKGHRVTGHIAEQHLTKKARKKIQKLLDGHSLAFVSTYADEIKSDRSFSEYSPWHYVNYPLGTLYKDSKKSEHGDIVTAIATCQAVIKDANSSKNDKIFHLKLLVHLIGDLHQPLHVGRGEDKGGNDIQVRWFNDGSNLHRVWDTNMIESYGMSYEELGNELLQSITKQERLQIQVGAVTNWLEESHVLADKLYDSAKVGEKLSYRYSYENNPLLFSQLKKGGLRLAKVLNELFK</sequence>
<reference evidence="7 8" key="1">
    <citation type="submission" date="2016-12" db="EMBL/GenBank/DDBJ databases">
        <authorList>
            <person name="Song W.-J."/>
            <person name="Kurnit D.M."/>
        </authorList>
    </citation>
    <scope>NUCLEOTIDE SEQUENCE [LARGE SCALE GENOMIC DNA]</scope>
    <source>
        <strain evidence="7 8">HSG9</strain>
    </source>
</reference>